<dbReference type="EMBL" id="LXIE01000001">
    <property type="protein sequence ID" value="OAD92603.1"/>
    <property type="molecule type" value="Genomic_DNA"/>
</dbReference>
<reference evidence="2 3" key="1">
    <citation type="submission" date="2016-05" db="EMBL/GenBank/DDBJ databases">
        <title>Genome sequencing of Vitellibacter soesokkakensis RSSK-12.</title>
        <authorList>
            <person name="Thevarajoo S."/>
            <person name="Selvaratnam C."/>
            <person name="Goh K.M."/>
            <person name="Chan K.-G."/>
            <person name="Chong C.S."/>
        </authorList>
    </citation>
    <scope>NUCLEOTIDE SEQUENCE [LARGE SCALE GENOMIC DNA]</scope>
    <source>
        <strain evidence="2 3">RSSK-12</strain>
    </source>
</reference>
<dbReference type="Pfam" id="PF02585">
    <property type="entry name" value="PIG-L"/>
    <property type="match status" value="1"/>
</dbReference>
<dbReference type="OrthoDB" id="9759749at2"/>
<dbReference type="InterPro" id="IPR003737">
    <property type="entry name" value="GlcNAc_PI_deacetylase-related"/>
</dbReference>
<sequence length="830" mass="92562">MQKTFFFRLLFLFLTIAATAQNPKKPAASEIFQSLQKLNFVGSALYIAAHPDDENTRLISYLVNDVHANTAYLSITRGDGGQNLVGPELRELLGVIRTQELLAARRTDGGQQFFTRANDFGYSKNPDETFEFWTRNDVLSDVVMTIRKFKPDVIVNRFDHRSPGSTHGHHTASAMLSVEAFDLVGDAAKFPESAKEFGVWKPQRLFFNTSWWFYGSKEKFDKADKSKLVSVETGNYFPSLGLSNGEIASLSRSMHKSQGFGSTGSRGTETEYLELLEGTKPAENNLFEGINTTWSRLDGGNEIGAILNPLEENFNFKNPSEMLPQLLKAYPLVSNLKDEHWRNIKLEQLKQLILNCGGIFIEAASEVNSVNPNQNFKVTVEAINRGKSDVSLKSIKNSEGKILWNESQTLPFNDDKKIEVTVNSGNHNPQYSSPYWLNEKGTVGMYVAPEKLIGLPETPALEQLIFELQWGNITIPFTKNIIYKFNDPVKGEVYRPLEVLPKVTASIPEKVLIFASEASETVSVIVRAGKDSISGNVSLQHPDGWKIEPAQQSFLLNRNGETQTFNFTVIPPNGQSEGFLKPIVNAEGQTFDKELVIIDYEHIPYQSVLLPSEAKIAKIAIQKKGRNIGYINGAGDAIPESLKQIGYSVTTIDPSSISENTLKGFDAIVVGIRAYNTVPELAFAQPILNKYVENGGTMIVQYNTSHALVSENLAPYSLKLSRDRVTDEFSEVKILAPENPLLNTPNKITQKDFEGWVQERGLYFPNEWDKEFTPILGMKDKGEVETKGALLVAKYGKGYYIYTGLSFFRELPAGVPGAYRLFANMISIGK</sequence>
<proteinExistence type="predicted"/>
<feature type="chain" id="PRO_5008392304" evidence="1">
    <location>
        <begin position="21"/>
        <end position="830"/>
    </location>
</feature>
<evidence type="ECO:0000256" key="1">
    <source>
        <dbReference type="SAM" id="SignalP"/>
    </source>
</evidence>
<gene>
    <name evidence="2" type="ORF">A7A78_01460</name>
</gene>
<dbReference type="Gene3D" id="3.40.50.10320">
    <property type="entry name" value="LmbE-like"/>
    <property type="match status" value="1"/>
</dbReference>
<keyword evidence="1" id="KW-0732">Signal</keyword>
<evidence type="ECO:0000313" key="2">
    <source>
        <dbReference type="EMBL" id="OAD92603.1"/>
    </source>
</evidence>
<dbReference type="SUPFAM" id="SSF102588">
    <property type="entry name" value="LmbE-like"/>
    <property type="match status" value="1"/>
</dbReference>
<dbReference type="RefSeq" id="WP_068760523.1">
    <property type="nucleotide sequence ID" value="NZ_LXIE01000001.1"/>
</dbReference>
<dbReference type="SUPFAM" id="SSF52317">
    <property type="entry name" value="Class I glutamine amidotransferase-like"/>
    <property type="match status" value="1"/>
</dbReference>
<dbReference type="STRING" id="1385699.A7A78_01460"/>
<accession>A0A1A9LHD0</accession>
<name>A0A1A9LHD0_9FLAO</name>
<dbReference type="InterPro" id="IPR024078">
    <property type="entry name" value="LmbE-like_dom_sf"/>
</dbReference>
<evidence type="ECO:0000313" key="3">
    <source>
        <dbReference type="Proteomes" id="UP000077552"/>
    </source>
</evidence>
<dbReference type="AlphaFoldDB" id="A0A1A9LHD0"/>
<dbReference type="InterPro" id="IPR029062">
    <property type="entry name" value="Class_I_gatase-like"/>
</dbReference>
<protein>
    <submittedName>
        <fullName evidence="2">LmbE family protein</fullName>
    </submittedName>
</protein>
<feature type="signal peptide" evidence="1">
    <location>
        <begin position="1"/>
        <end position="20"/>
    </location>
</feature>
<comment type="caution">
    <text evidence="2">The sequence shown here is derived from an EMBL/GenBank/DDBJ whole genome shotgun (WGS) entry which is preliminary data.</text>
</comment>
<organism evidence="2 3">
    <name type="scientific">Aequorivita soesokkakensis</name>
    <dbReference type="NCBI Taxonomy" id="1385699"/>
    <lineage>
        <taxon>Bacteria</taxon>
        <taxon>Pseudomonadati</taxon>
        <taxon>Bacteroidota</taxon>
        <taxon>Flavobacteriia</taxon>
        <taxon>Flavobacteriales</taxon>
        <taxon>Flavobacteriaceae</taxon>
        <taxon>Aequorivita</taxon>
    </lineage>
</organism>
<dbReference type="Proteomes" id="UP000077552">
    <property type="component" value="Unassembled WGS sequence"/>
</dbReference>
<keyword evidence="3" id="KW-1185">Reference proteome</keyword>